<accession>A0A225DIY2</accession>
<gene>
    <name evidence="2" type="ORF">FRUB_08898</name>
</gene>
<feature type="binding site" evidence="1">
    <location>
        <position position="261"/>
    </location>
    <ligand>
        <name>Mg(2+)</name>
        <dbReference type="ChEBI" id="CHEBI:18420"/>
        <label>1</label>
    </ligand>
</feature>
<keyword evidence="1" id="KW-0460">Magnesium</keyword>
<dbReference type="Gene3D" id="1.10.4080.10">
    <property type="entry name" value="ADP-ribosylation/Crystallin J1"/>
    <property type="match status" value="1"/>
</dbReference>
<dbReference type="InterPro" id="IPR036705">
    <property type="entry name" value="Ribosyl_crysJ1_sf"/>
</dbReference>
<dbReference type="SUPFAM" id="SSF101478">
    <property type="entry name" value="ADP-ribosylglycohydrolase"/>
    <property type="match status" value="1"/>
</dbReference>
<feature type="binding site" evidence="1">
    <location>
        <position position="46"/>
    </location>
    <ligand>
        <name>Mg(2+)</name>
        <dbReference type="ChEBI" id="CHEBI:18420"/>
        <label>1</label>
    </ligand>
</feature>
<dbReference type="EMBL" id="NIDE01000017">
    <property type="protein sequence ID" value="OWK36335.1"/>
    <property type="molecule type" value="Genomic_DNA"/>
</dbReference>
<dbReference type="GO" id="GO:0046872">
    <property type="term" value="F:metal ion binding"/>
    <property type="evidence" value="ECO:0007669"/>
    <property type="project" value="UniProtKB-KW"/>
</dbReference>
<dbReference type="Proteomes" id="UP000214646">
    <property type="component" value="Unassembled WGS sequence"/>
</dbReference>
<comment type="caution">
    <text evidence="2">The sequence shown here is derived from an EMBL/GenBank/DDBJ whole genome shotgun (WGS) entry which is preliminary data.</text>
</comment>
<comment type="cofactor">
    <cofactor evidence="1">
        <name>Mg(2+)</name>
        <dbReference type="ChEBI" id="CHEBI:18420"/>
    </cofactor>
    <text evidence="1">Binds 2 magnesium ions per subunit.</text>
</comment>
<organism evidence="2 3">
    <name type="scientific">Fimbriiglobus ruber</name>
    <dbReference type="NCBI Taxonomy" id="1908690"/>
    <lineage>
        <taxon>Bacteria</taxon>
        <taxon>Pseudomonadati</taxon>
        <taxon>Planctomycetota</taxon>
        <taxon>Planctomycetia</taxon>
        <taxon>Gemmatales</taxon>
        <taxon>Gemmataceae</taxon>
        <taxon>Fimbriiglobus</taxon>
    </lineage>
</organism>
<evidence type="ECO:0000313" key="2">
    <source>
        <dbReference type="EMBL" id="OWK36335.1"/>
    </source>
</evidence>
<keyword evidence="1" id="KW-0479">Metal-binding</keyword>
<dbReference type="PANTHER" id="PTHR16222:SF12">
    <property type="entry name" value="ADP-RIBOSYLGLYCOHYDROLASE-RELATED"/>
    <property type="match status" value="1"/>
</dbReference>
<evidence type="ECO:0000256" key="1">
    <source>
        <dbReference type="PIRSR" id="PIRSR605502-1"/>
    </source>
</evidence>
<dbReference type="Pfam" id="PF03747">
    <property type="entry name" value="ADP_ribosyl_GH"/>
    <property type="match status" value="1"/>
</dbReference>
<dbReference type="InterPro" id="IPR005502">
    <property type="entry name" value="Ribosyl_crysJ1"/>
</dbReference>
<feature type="binding site" evidence="1">
    <location>
        <position position="263"/>
    </location>
    <ligand>
        <name>Mg(2+)</name>
        <dbReference type="ChEBI" id="CHEBI:18420"/>
        <label>1</label>
    </ligand>
</feature>
<protein>
    <submittedName>
        <fullName evidence="2">N-formylglutamate deformylase</fullName>
    </submittedName>
</protein>
<dbReference type="PANTHER" id="PTHR16222">
    <property type="entry name" value="ADP-RIBOSYLGLYCOHYDROLASE"/>
    <property type="match status" value="1"/>
</dbReference>
<sequence>MARVRLALDGLSVGDAYGGQFFLPANNQFTADDEWHIPPGPWVTTDDTEMALGIAEVLNEYGTVRQDDLAQAFARRFRAEPYRGYGPGAFRLLSAVAGGGDWRLESKALFGGMGSFGNGSAMRVAPVGAYFVDDGFDVVVEQARLSAEVTHRHPEGIAGGIATAVATAYAWQNRATTSEPATRAGLFATVLAHTPPGEMRDAIEHASIVDLTLSTQSAASLLGNGRRVTCQDTVPFCLWVSAKYLNDYAAAIWETIRVGGDIDTNAAIVGGIVILATGPDGIPEDWRARREELGPDRFGERG</sequence>
<keyword evidence="3" id="KW-1185">Reference proteome</keyword>
<dbReference type="InterPro" id="IPR050792">
    <property type="entry name" value="ADP-ribosylglycohydrolase"/>
</dbReference>
<proteinExistence type="predicted"/>
<feature type="binding site" evidence="1">
    <location>
        <position position="45"/>
    </location>
    <ligand>
        <name>Mg(2+)</name>
        <dbReference type="ChEBI" id="CHEBI:18420"/>
        <label>1</label>
    </ligand>
</feature>
<dbReference type="AlphaFoldDB" id="A0A225DIY2"/>
<name>A0A225DIY2_9BACT</name>
<reference evidence="3" key="1">
    <citation type="submission" date="2017-06" db="EMBL/GenBank/DDBJ databases">
        <title>Genome analysis of Fimbriiglobus ruber SP5, the first member of the order Planctomycetales with confirmed chitinolytic capability.</title>
        <authorList>
            <person name="Ravin N.V."/>
            <person name="Rakitin A.L."/>
            <person name="Ivanova A.A."/>
            <person name="Beletsky A.V."/>
            <person name="Kulichevskaya I.S."/>
            <person name="Mardanov A.V."/>
            <person name="Dedysh S.N."/>
        </authorList>
    </citation>
    <scope>NUCLEOTIDE SEQUENCE [LARGE SCALE GENOMIC DNA]</scope>
    <source>
        <strain evidence="3">SP5</strain>
    </source>
</reference>
<evidence type="ECO:0000313" key="3">
    <source>
        <dbReference type="Proteomes" id="UP000214646"/>
    </source>
</evidence>
<feature type="binding site" evidence="1">
    <location>
        <position position="47"/>
    </location>
    <ligand>
        <name>Mg(2+)</name>
        <dbReference type="ChEBI" id="CHEBI:18420"/>
        <label>1</label>
    </ligand>
</feature>
<feature type="binding site" evidence="1">
    <location>
        <position position="264"/>
    </location>
    <ligand>
        <name>Mg(2+)</name>
        <dbReference type="ChEBI" id="CHEBI:18420"/>
        <label>1</label>
    </ligand>
</feature>